<evidence type="ECO:0000256" key="2">
    <source>
        <dbReference type="ARBA" id="ARBA00023136"/>
    </source>
</evidence>
<evidence type="ECO:0000313" key="5">
    <source>
        <dbReference type="RefSeq" id="XP_027348232.1"/>
    </source>
</evidence>
<sequence>MATENRNNGLFCNLRVMLVSIFVIFMAIISIAWLVMHPSVPSFRVTSLSVTNFTVSGSKLRGKHEVGLSITNPNKATVEVVLNRCSMLVFYDQVWRVDAVQQHVFLGKMANASVKVDLVVGDSTKKEVVPEELVKDWNKGVVNVNVKLCVKVRFESGIWPSMDKLLNIYCDDLHVGFFTSPKDTGKLLGIGKYCHKLNAGKA</sequence>
<gene>
    <name evidence="5" type="primary">LOC113859728</name>
</gene>
<name>A0A8B8KWF3_ABRPR</name>
<organism evidence="4 5">
    <name type="scientific">Abrus precatorius</name>
    <name type="common">Indian licorice</name>
    <name type="synonym">Glycine abrus</name>
    <dbReference type="NCBI Taxonomy" id="3816"/>
    <lineage>
        <taxon>Eukaryota</taxon>
        <taxon>Viridiplantae</taxon>
        <taxon>Streptophyta</taxon>
        <taxon>Embryophyta</taxon>
        <taxon>Tracheophyta</taxon>
        <taxon>Spermatophyta</taxon>
        <taxon>Magnoliopsida</taxon>
        <taxon>eudicotyledons</taxon>
        <taxon>Gunneridae</taxon>
        <taxon>Pentapetalae</taxon>
        <taxon>rosids</taxon>
        <taxon>fabids</taxon>
        <taxon>Fabales</taxon>
        <taxon>Fabaceae</taxon>
        <taxon>Papilionoideae</taxon>
        <taxon>50 kb inversion clade</taxon>
        <taxon>NPAAA clade</taxon>
        <taxon>indigoferoid/millettioid clade</taxon>
        <taxon>Abreae</taxon>
        <taxon>Abrus</taxon>
    </lineage>
</organism>
<dbReference type="RefSeq" id="XP_027348232.1">
    <property type="nucleotide sequence ID" value="XM_027492431.1"/>
</dbReference>
<keyword evidence="4" id="KW-1185">Reference proteome</keyword>
<dbReference type="InterPro" id="IPR044839">
    <property type="entry name" value="NDR1-like"/>
</dbReference>
<proteinExistence type="predicted"/>
<dbReference type="PANTHER" id="PTHR31234">
    <property type="entry name" value="LATE EMBRYOGENESIS ABUNDANT (LEA) HYDROXYPROLINE-RICH GLYCOPROTEIN FAMILY"/>
    <property type="match status" value="1"/>
</dbReference>
<keyword evidence="3" id="KW-1133">Transmembrane helix</keyword>
<evidence type="ECO:0000256" key="3">
    <source>
        <dbReference type="SAM" id="Phobius"/>
    </source>
</evidence>
<keyword evidence="2 3" id="KW-0472">Membrane</keyword>
<dbReference type="OrthoDB" id="1708017at2759"/>
<dbReference type="GO" id="GO:0005886">
    <property type="term" value="C:plasma membrane"/>
    <property type="evidence" value="ECO:0007669"/>
    <property type="project" value="TreeGrafter"/>
</dbReference>
<protein>
    <submittedName>
        <fullName evidence="5">Uncharacterized protein LOC113859728</fullName>
    </submittedName>
</protein>
<evidence type="ECO:0000313" key="4">
    <source>
        <dbReference type="Proteomes" id="UP000694853"/>
    </source>
</evidence>
<dbReference type="GeneID" id="113859728"/>
<accession>A0A8B8KWF3</accession>
<evidence type="ECO:0000256" key="1">
    <source>
        <dbReference type="ARBA" id="ARBA00004370"/>
    </source>
</evidence>
<feature type="transmembrane region" description="Helical" evidence="3">
    <location>
        <begin position="12"/>
        <end position="36"/>
    </location>
</feature>
<comment type="subcellular location">
    <subcellularLocation>
        <location evidence="1">Membrane</location>
    </subcellularLocation>
</comment>
<dbReference type="GO" id="GO:0098542">
    <property type="term" value="P:defense response to other organism"/>
    <property type="evidence" value="ECO:0007669"/>
    <property type="project" value="InterPro"/>
</dbReference>
<reference evidence="4" key="1">
    <citation type="journal article" date="2019" name="Toxins">
        <title>Detection of Abrin-Like and Prepropulchellin-Like Toxin Genes and Transcripts Using Whole Genome Sequencing and Full-Length Transcript Sequencing of Abrus precatorius.</title>
        <authorList>
            <person name="Hovde B.T."/>
            <person name="Daligault H.E."/>
            <person name="Hanschen E.R."/>
            <person name="Kunde Y.A."/>
            <person name="Johnson M.B."/>
            <person name="Starkenburg S.R."/>
            <person name="Johnson S.L."/>
        </authorList>
    </citation>
    <scope>NUCLEOTIDE SEQUENCE [LARGE SCALE GENOMIC DNA]</scope>
</reference>
<dbReference type="Proteomes" id="UP000694853">
    <property type="component" value="Unplaced"/>
</dbReference>
<keyword evidence="3" id="KW-0812">Transmembrane</keyword>
<dbReference type="AlphaFoldDB" id="A0A8B8KWF3"/>
<reference evidence="5" key="2">
    <citation type="submission" date="2025-08" db="UniProtKB">
        <authorList>
            <consortium name="RefSeq"/>
        </authorList>
    </citation>
    <scope>IDENTIFICATION</scope>
    <source>
        <tissue evidence="5">Young leaves</tissue>
    </source>
</reference>
<dbReference type="KEGG" id="aprc:113859728"/>
<dbReference type="PANTHER" id="PTHR31234:SF55">
    <property type="entry name" value="LATE EMBRYOGENESIS ABUNDANT (LEA) HYDROXYPROLINE-RICH GLYCOPROTEIN FAMILY"/>
    <property type="match status" value="1"/>
</dbReference>